<sequence length="91" mass="10110">MKGTNSTDKQKGSFALIKQLISMNANGIIATHDLLLSTLADAFPENIRNYCFEADIANNELTFSYRMREGVAQNMNACFLMKKMGIAVIDD</sequence>
<organism evidence="1 2">
    <name type="scientific">Bacteroides pyogenes DSM 20611 = JCM 6294</name>
    <dbReference type="NCBI Taxonomy" id="1121100"/>
    <lineage>
        <taxon>Bacteria</taxon>
        <taxon>Pseudomonadati</taxon>
        <taxon>Bacteroidota</taxon>
        <taxon>Bacteroidia</taxon>
        <taxon>Bacteroidales</taxon>
        <taxon>Bacteroidaceae</taxon>
        <taxon>Bacteroides</taxon>
    </lineage>
</organism>
<name>W4PIF2_9BACE</name>
<protein>
    <submittedName>
        <fullName evidence="1">PTS system</fullName>
    </submittedName>
</protein>
<dbReference type="Gene3D" id="3.40.50.300">
    <property type="entry name" value="P-loop containing nucleotide triphosphate hydrolases"/>
    <property type="match status" value="1"/>
</dbReference>
<dbReference type="EMBL" id="BAIR01000024">
    <property type="protein sequence ID" value="GAE19557.1"/>
    <property type="molecule type" value="Genomic_DNA"/>
</dbReference>
<proteinExistence type="predicted"/>
<accession>W4PIF2</accession>
<dbReference type="SUPFAM" id="SSF52540">
    <property type="entry name" value="P-loop containing nucleoside triphosphate hydrolases"/>
    <property type="match status" value="1"/>
</dbReference>
<dbReference type="eggNOG" id="COG0249">
    <property type="taxonomic scope" value="Bacteria"/>
</dbReference>
<comment type="caution">
    <text evidence="1">The sequence shown here is derived from an EMBL/GenBank/DDBJ whole genome shotgun (WGS) entry which is preliminary data.</text>
</comment>
<dbReference type="Proteomes" id="UP000018842">
    <property type="component" value="Unassembled WGS sequence"/>
</dbReference>
<reference evidence="2" key="1">
    <citation type="journal article" date="2014" name="Genome">
        <title>Draft Genome Sequences of Three Strains of Bacteroides pyogenes Isolated from a Cat and Swine.</title>
        <authorList>
            <person name="Sakamoto M."/>
            <person name="Oshima K."/>
            <person name="Suda W."/>
            <person name="Kitamura K."/>
            <person name="Iida T."/>
            <person name="Hattori M."/>
            <person name="Ohkuma M."/>
        </authorList>
    </citation>
    <scope>NUCLEOTIDE SEQUENCE [LARGE SCALE GENOMIC DNA]</scope>
    <source>
        <strain evidence="2">JCM 6294</strain>
    </source>
</reference>
<gene>
    <name evidence="1" type="ORF">JCM6294_2625</name>
</gene>
<dbReference type="AlphaFoldDB" id="W4PIF2"/>
<evidence type="ECO:0000313" key="1">
    <source>
        <dbReference type="EMBL" id="GAE19557.1"/>
    </source>
</evidence>
<evidence type="ECO:0000313" key="2">
    <source>
        <dbReference type="Proteomes" id="UP000018842"/>
    </source>
</evidence>
<dbReference type="InterPro" id="IPR027417">
    <property type="entry name" value="P-loop_NTPase"/>
</dbReference>